<dbReference type="AlphaFoldDB" id="A0A806KPJ7"/>
<accession>A0A806KPJ7</accession>
<dbReference type="InterPro" id="IPR005548">
    <property type="entry name" value="Cell_div_FtsQ/DivIB_C"/>
</dbReference>
<proteinExistence type="predicted"/>
<reference evidence="2" key="1">
    <citation type="submission" date="2012-03" db="EMBL/GenBank/DDBJ databases">
        <title>Functional metagenomics reveals considerable lignocellulase gene clusters in the gut microbiome of a wood-feeding higher termite.</title>
        <authorList>
            <person name="Liu N."/>
        </authorList>
    </citation>
    <scope>NUCLEOTIDE SEQUENCE</scope>
</reference>
<dbReference type="Pfam" id="PF03799">
    <property type="entry name" value="FtsQ_DivIB_C"/>
    <property type="match status" value="1"/>
</dbReference>
<name>A0A806KPJ7_9BACT</name>
<evidence type="ECO:0000313" key="2">
    <source>
        <dbReference type="EMBL" id="AGS54253.1"/>
    </source>
</evidence>
<evidence type="ECO:0000259" key="1">
    <source>
        <dbReference type="Pfam" id="PF03799"/>
    </source>
</evidence>
<organism evidence="2">
    <name type="scientific">uncultured bacterium contig00345</name>
    <dbReference type="NCBI Taxonomy" id="1181625"/>
    <lineage>
        <taxon>Bacteria</taxon>
        <taxon>environmental samples</taxon>
    </lineage>
</organism>
<dbReference type="EMBL" id="JQ844285">
    <property type="protein sequence ID" value="AGS54253.1"/>
    <property type="molecule type" value="Genomic_DNA"/>
</dbReference>
<feature type="domain" description="Cell division protein FtsQ/DivIB C-terminal" evidence="1">
    <location>
        <begin position="2"/>
        <end position="112"/>
    </location>
</feature>
<dbReference type="GO" id="GO:0051301">
    <property type="term" value="P:cell division"/>
    <property type="evidence" value="ECO:0007669"/>
    <property type="project" value="UniProtKB-KW"/>
</dbReference>
<protein>
    <submittedName>
        <fullName evidence="2">Polypeptide-transport-associated domain protein FtsQ-type</fullName>
    </submittedName>
</protein>
<sequence length="133" mass="15228">MSDDGIIMERVNQANLTPIPVVADPASQEEKNLVQLIKVAKALKDQQPDFYSRLTELRWTGNWPTVFMEDLQAPIYLPKTEPAKMIPSFQALFLQSYSNRPDLGNVRYFDLRWENQISVGELPEHAAPQVQTQ</sequence>